<dbReference type="SUPFAM" id="SSF48452">
    <property type="entry name" value="TPR-like"/>
    <property type="match status" value="1"/>
</dbReference>
<comment type="similarity">
    <text evidence="1">Belongs to the AfsR/DnrI/RedD regulatory family.</text>
</comment>
<evidence type="ECO:0000256" key="3">
    <source>
        <dbReference type="ARBA" id="ARBA00023125"/>
    </source>
</evidence>
<dbReference type="RefSeq" id="WP_350277760.1">
    <property type="nucleotide sequence ID" value="NZ_CP158165.1"/>
</dbReference>
<evidence type="ECO:0000256" key="5">
    <source>
        <dbReference type="PROSITE-ProRule" id="PRU01091"/>
    </source>
</evidence>
<dbReference type="SMART" id="SM00382">
    <property type="entry name" value="AAA"/>
    <property type="match status" value="1"/>
</dbReference>
<dbReference type="CDD" id="cd15831">
    <property type="entry name" value="BTAD"/>
    <property type="match status" value="1"/>
</dbReference>
<evidence type="ECO:0000256" key="1">
    <source>
        <dbReference type="ARBA" id="ARBA00005820"/>
    </source>
</evidence>
<dbReference type="PANTHER" id="PTHR35807:SF1">
    <property type="entry name" value="TRANSCRIPTIONAL REGULATOR REDD"/>
    <property type="match status" value="1"/>
</dbReference>
<dbReference type="Gene3D" id="1.25.40.10">
    <property type="entry name" value="Tetratricopeptide repeat domain"/>
    <property type="match status" value="1"/>
</dbReference>
<protein>
    <submittedName>
        <fullName evidence="7">BTAD domain-containing putative transcriptional regulator</fullName>
    </submittedName>
</protein>
<evidence type="ECO:0000256" key="4">
    <source>
        <dbReference type="ARBA" id="ARBA00023163"/>
    </source>
</evidence>
<dbReference type="PRINTS" id="PR00364">
    <property type="entry name" value="DISEASERSIST"/>
</dbReference>
<name>A0AAU7TE07_9ACTN</name>
<accession>A0AAU7TE07</accession>
<dbReference type="Gene3D" id="1.10.10.10">
    <property type="entry name" value="Winged helix-like DNA-binding domain superfamily/Winged helix DNA-binding domain"/>
    <property type="match status" value="1"/>
</dbReference>
<feature type="DNA-binding region" description="OmpR/PhoB-type" evidence="5">
    <location>
        <begin position="1"/>
        <end position="91"/>
    </location>
</feature>
<dbReference type="SMART" id="SM00862">
    <property type="entry name" value="Trans_reg_C"/>
    <property type="match status" value="1"/>
</dbReference>
<dbReference type="InterPro" id="IPR027417">
    <property type="entry name" value="P-loop_NTPase"/>
</dbReference>
<gene>
    <name evidence="7" type="ORF">ABN611_00720</name>
</gene>
<dbReference type="InterPro" id="IPR036388">
    <property type="entry name" value="WH-like_DNA-bd_sf"/>
</dbReference>
<evidence type="ECO:0000259" key="6">
    <source>
        <dbReference type="PROSITE" id="PS51755"/>
    </source>
</evidence>
<keyword evidence="2" id="KW-0805">Transcription regulation</keyword>
<dbReference type="InterPro" id="IPR005158">
    <property type="entry name" value="BTAD"/>
</dbReference>
<dbReference type="InterPro" id="IPR001867">
    <property type="entry name" value="OmpR/PhoB-type_DNA-bd"/>
</dbReference>
<proteinExistence type="inferred from homology"/>
<dbReference type="Gene3D" id="3.40.50.300">
    <property type="entry name" value="P-loop containing nucleotide triphosphate hydrolases"/>
    <property type="match status" value="1"/>
</dbReference>
<sequence>MIRFQLLGPIEVTRNGQHLAIGGSKIQTVLAILLLSRDRVVSDAVVSDLLWQHDLPSTSNAQIQTYVSRLRNQLGPQVELVRRRGGYLLHAPEAWVDVDEFEQLAAAGQAALAESRYADAAQALRAAEELWRGHALVGATEYLTDIEQPRLEELRLTVGEALMTAELALGNHQQVVSELTAMVSRHPLRENVRGLSMLALYRCGRQAEALATYDACRRHLAEELGIDPGDELKALRQAVLEQDPALAAPAAADSGVRPAADAPAELPPAVPDFVGRQRPLERLTAVLRAPAATAAVVGLTGTGKTALALQAAHAVREAYPDGQLYVNLAGSTDTPREPAAVLASLLRSLQVPDHEQPTDPAERARLFRQLAGARRILVVLDDAADELQLRMLLPGGLAGVLITSQNRLLALEGAVRVRLGPLAPAAARTLLATSADPLLTARLLEATGRLPLALRVLGSRLAAHPELPVTRLAARLAADPFGQLRIGDLDVEARIEAAYRKLTAHQQRALRLLSMGLHDPFSVWHAAVLLDAPLDATQELLDELSVLHLAEPTGRGVGRLDLHTIHPLVRAYALGRAFTQEAPQERGAALERIHQGHRLWSPAA</sequence>
<dbReference type="GO" id="GO:0016887">
    <property type="term" value="F:ATP hydrolysis activity"/>
    <property type="evidence" value="ECO:0007669"/>
    <property type="project" value="InterPro"/>
</dbReference>
<feature type="domain" description="OmpR/PhoB-type" evidence="6">
    <location>
        <begin position="1"/>
        <end position="91"/>
    </location>
</feature>
<dbReference type="Pfam" id="PF03704">
    <property type="entry name" value="BTAD"/>
    <property type="match status" value="1"/>
</dbReference>
<dbReference type="GO" id="GO:0000160">
    <property type="term" value="P:phosphorelay signal transduction system"/>
    <property type="evidence" value="ECO:0007669"/>
    <property type="project" value="InterPro"/>
</dbReference>
<dbReference type="AlphaFoldDB" id="A0AAU7TE07"/>
<dbReference type="InterPro" id="IPR011990">
    <property type="entry name" value="TPR-like_helical_dom_sf"/>
</dbReference>
<organism evidence="7">
    <name type="scientific">Kribbella sp. HUAS MG21</name>
    <dbReference type="NCBI Taxonomy" id="3160966"/>
    <lineage>
        <taxon>Bacteria</taxon>
        <taxon>Bacillati</taxon>
        <taxon>Actinomycetota</taxon>
        <taxon>Actinomycetes</taxon>
        <taxon>Propionibacteriales</taxon>
        <taxon>Kribbellaceae</taxon>
        <taxon>Kribbella</taxon>
    </lineage>
</organism>
<dbReference type="GO" id="GO:0003677">
    <property type="term" value="F:DNA binding"/>
    <property type="evidence" value="ECO:0007669"/>
    <property type="project" value="UniProtKB-UniRule"/>
</dbReference>
<dbReference type="Pfam" id="PF13401">
    <property type="entry name" value="AAA_22"/>
    <property type="match status" value="1"/>
</dbReference>
<keyword evidence="4" id="KW-0804">Transcription</keyword>
<keyword evidence="3 5" id="KW-0238">DNA-binding</keyword>
<dbReference type="SMART" id="SM01043">
    <property type="entry name" value="BTAD"/>
    <property type="match status" value="1"/>
</dbReference>
<dbReference type="GO" id="GO:0006355">
    <property type="term" value="P:regulation of DNA-templated transcription"/>
    <property type="evidence" value="ECO:0007669"/>
    <property type="project" value="InterPro"/>
</dbReference>
<dbReference type="InterPro" id="IPR049945">
    <property type="entry name" value="AAA_22"/>
</dbReference>
<dbReference type="InterPro" id="IPR016032">
    <property type="entry name" value="Sig_transdc_resp-reg_C-effctor"/>
</dbReference>
<dbReference type="SUPFAM" id="SSF52540">
    <property type="entry name" value="P-loop containing nucleoside triphosphate hydrolases"/>
    <property type="match status" value="1"/>
</dbReference>
<evidence type="ECO:0000256" key="2">
    <source>
        <dbReference type="ARBA" id="ARBA00023015"/>
    </source>
</evidence>
<dbReference type="EMBL" id="CP158165">
    <property type="protein sequence ID" value="XBV24945.1"/>
    <property type="molecule type" value="Genomic_DNA"/>
</dbReference>
<dbReference type="InterPro" id="IPR051677">
    <property type="entry name" value="AfsR-DnrI-RedD_regulator"/>
</dbReference>
<evidence type="ECO:0000313" key="7">
    <source>
        <dbReference type="EMBL" id="XBV24945.1"/>
    </source>
</evidence>
<dbReference type="SUPFAM" id="SSF46894">
    <property type="entry name" value="C-terminal effector domain of the bipartite response regulators"/>
    <property type="match status" value="1"/>
</dbReference>
<dbReference type="PROSITE" id="PS51755">
    <property type="entry name" value="OMPR_PHOB"/>
    <property type="match status" value="1"/>
</dbReference>
<dbReference type="PANTHER" id="PTHR35807">
    <property type="entry name" value="TRANSCRIPTIONAL REGULATOR REDD-RELATED"/>
    <property type="match status" value="1"/>
</dbReference>
<dbReference type="InterPro" id="IPR003593">
    <property type="entry name" value="AAA+_ATPase"/>
</dbReference>
<reference evidence="7" key="1">
    <citation type="submission" date="2024-06" db="EMBL/GenBank/DDBJ databases">
        <title>Kribbella sp. strain HUAS MG21 genome sequences.</title>
        <authorList>
            <person name="Mo P."/>
        </authorList>
    </citation>
    <scope>NUCLEOTIDE SEQUENCE</scope>
    <source>
        <strain evidence="7">HUAS MG21</strain>
    </source>
</reference>